<protein>
    <submittedName>
        <fullName evidence="1">Unannotated protein</fullName>
    </submittedName>
</protein>
<dbReference type="AlphaFoldDB" id="A0A6J6YIF6"/>
<gene>
    <name evidence="1" type="ORF">UFOPK3001_01362</name>
</gene>
<dbReference type="EMBL" id="CAFAAJ010000082">
    <property type="protein sequence ID" value="CAB4808013.1"/>
    <property type="molecule type" value="Genomic_DNA"/>
</dbReference>
<proteinExistence type="predicted"/>
<reference evidence="1" key="1">
    <citation type="submission" date="2020-05" db="EMBL/GenBank/DDBJ databases">
        <authorList>
            <person name="Chiriac C."/>
            <person name="Salcher M."/>
            <person name="Ghai R."/>
            <person name="Kavagutti S V."/>
        </authorList>
    </citation>
    <scope>NUCLEOTIDE SEQUENCE</scope>
</reference>
<name>A0A6J6YIF6_9ZZZZ</name>
<evidence type="ECO:0000313" key="1">
    <source>
        <dbReference type="EMBL" id="CAB4808013.1"/>
    </source>
</evidence>
<accession>A0A6J6YIF6</accession>
<organism evidence="1">
    <name type="scientific">freshwater metagenome</name>
    <dbReference type="NCBI Taxonomy" id="449393"/>
    <lineage>
        <taxon>unclassified sequences</taxon>
        <taxon>metagenomes</taxon>
        <taxon>ecological metagenomes</taxon>
    </lineage>
</organism>
<sequence length="86" mass="9065">MSSRRIAAFHISCWLNRRSVGAGSPGPASSISTAPNMNTPVSMGLLLDDGYWISRIVRAGAGLSSGKALEGWMNALFHSAGTRHGH</sequence>